<dbReference type="Pfam" id="PF00535">
    <property type="entry name" value="Glycos_transf_2"/>
    <property type="match status" value="1"/>
</dbReference>
<dbReference type="CDD" id="cd00761">
    <property type="entry name" value="Glyco_tranf_GTA_type"/>
    <property type="match status" value="1"/>
</dbReference>
<sequence>MFFSVVIPTYNRQPILEKCLRAIEHQVLRADGPVTGYEIVLVDDGSTDGTVEWIQA</sequence>
<dbReference type="GO" id="GO:0016740">
    <property type="term" value="F:transferase activity"/>
    <property type="evidence" value="ECO:0007669"/>
    <property type="project" value="UniProtKB-KW"/>
</dbReference>
<dbReference type="InterPro" id="IPR029044">
    <property type="entry name" value="Nucleotide-diphossugar_trans"/>
</dbReference>
<gene>
    <name evidence="2" type="ORF">DCF15_12920</name>
</gene>
<feature type="non-terminal residue" evidence="2">
    <location>
        <position position="56"/>
    </location>
</feature>
<dbReference type="PANTHER" id="PTHR43685:SF3">
    <property type="entry name" value="SLR2126 PROTEIN"/>
    <property type="match status" value="1"/>
</dbReference>
<proteinExistence type="predicted"/>
<feature type="domain" description="Glycosyltransferase 2-like" evidence="1">
    <location>
        <begin position="4"/>
        <end position="55"/>
    </location>
</feature>
<evidence type="ECO:0000313" key="2">
    <source>
        <dbReference type="EMBL" id="PZO53281.1"/>
    </source>
</evidence>
<keyword evidence="2" id="KW-0808">Transferase</keyword>
<dbReference type="PANTHER" id="PTHR43685">
    <property type="entry name" value="GLYCOSYLTRANSFERASE"/>
    <property type="match status" value="1"/>
</dbReference>
<dbReference type="Proteomes" id="UP000249794">
    <property type="component" value="Unassembled WGS sequence"/>
</dbReference>
<dbReference type="EMBL" id="QBMP01000132">
    <property type="protein sequence ID" value="PZO53281.1"/>
    <property type="molecule type" value="Genomic_DNA"/>
</dbReference>
<reference evidence="3" key="1">
    <citation type="submission" date="2018-04" db="EMBL/GenBank/DDBJ databases">
        <authorList>
            <person name="Cornet L."/>
        </authorList>
    </citation>
    <scope>NUCLEOTIDE SEQUENCE [LARGE SCALE GENOMIC DNA]</scope>
</reference>
<reference evidence="2 3" key="2">
    <citation type="submission" date="2018-06" db="EMBL/GenBank/DDBJ databases">
        <title>Metagenomic assembly of (sub)arctic Cyanobacteria and their associated microbiome from non-axenic cultures.</title>
        <authorList>
            <person name="Baurain D."/>
        </authorList>
    </citation>
    <scope>NUCLEOTIDE SEQUENCE [LARGE SCALE GENOMIC DNA]</scope>
    <source>
        <strain evidence="2">ULC027bin1</strain>
    </source>
</reference>
<name>A0A2W4Z2X2_9CYAN</name>
<evidence type="ECO:0000259" key="1">
    <source>
        <dbReference type="Pfam" id="PF00535"/>
    </source>
</evidence>
<organism evidence="2 3">
    <name type="scientific">Phormidesmis priestleyi</name>
    <dbReference type="NCBI Taxonomy" id="268141"/>
    <lineage>
        <taxon>Bacteria</taxon>
        <taxon>Bacillati</taxon>
        <taxon>Cyanobacteriota</taxon>
        <taxon>Cyanophyceae</taxon>
        <taxon>Leptolyngbyales</taxon>
        <taxon>Leptolyngbyaceae</taxon>
        <taxon>Phormidesmis</taxon>
    </lineage>
</organism>
<dbReference type="InterPro" id="IPR050834">
    <property type="entry name" value="Glycosyltransf_2"/>
</dbReference>
<dbReference type="Gene3D" id="3.90.550.10">
    <property type="entry name" value="Spore Coat Polysaccharide Biosynthesis Protein SpsA, Chain A"/>
    <property type="match status" value="1"/>
</dbReference>
<dbReference type="InterPro" id="IPR001173">
    <property type="entry name" value="Glyco_trans_2-like"/>
</dbReference>
<evidence type="ECO:0000313" key="3">
    <source>
        <dbReference type="Proteomes" id="UP000249794"/>
    </source>
</evidence>
<dbReference type="AlphaFoldDB" id="A0A2W4Z2X2"/>
<comment type="caution">
    <text evidence="2">The sequence shown here is derived from an EMBL/GenBank/DDBJ whole genome shotgun (WGS) entry which is preliminary data.</text>
</comment>
<protein>
    <submittedName>
        <fullName evidence="2">Family 2 glycosyl transferase</fullName>
    </submittedName>
</protein>
<accession>A0A2W4Z2X2</accession>
<dbReference type="SUPFAM" id="SSF53448">
    <property type="entry name" value="Nucleotide-diphospho-sugar transferases"/>
    <property type="match status" value="1"/>
</dbReference>